<dbReference type="InterPro" id="IPR003615">
    <property type="entry name" value="HNH_nuc"/>
</dbReference>
<reference evidence="3" key="1">
    <citation type="submission" date="2024-06" db="EMBL/GenBank/DDBJ databases">
        <title>Draft genome sequence of Microbacterium sp. strain A8/3-1, isolated from Oxytropis tragacanthoides Fisch. ex DC. Root nodules in the Altai region of Russia.</title>
        <authorList>
            <person name="Sazanova A."/>
            <person name="Guro P."/>
            <person name="Kuznetsova I."/>
            <person name="Belimov A."/>
            <person name="Safronova V."/>
        </authorList>
    </citation>
    <scope>NUCLEOTIDE SEQUENCE</scope>
    <source>
        <strain evidence="3">A8/3-1</strain>
    </source>
</reference>
<dbReference type="CDD" id="cd00085">
    <property type="entry name" value="HNHc"/>
    <property type="match status" value="1"/>
</dbReference>
<feature type="domain" description="HNH nuclease" evidence="2">
    <location>
        <begin position="359"/>
        <end position="411"/>
    </location>
</feature>
<gene>
    <name evidence="3" type="ORF">ABS642_16310</name>
</gene>
<dbReference type="Gene3D" id="1.10.30.50">
    <property type="match status" value="1"/>
</dbReference>
<protein>
    <submittedName>
        <fullName evidence="3">DUF222 domain-containing protein</fullName>
    </submittedName>
</protein>
<proteinExistence type="predicted"/>
<evidence type="ECO:0000313" key="3">
    <source>
        <dbReference type="EMBL" id="XBX77459.1"/>
    </source>
</evidence>
<dbReference type="SMART" id="SM00507">
    <property type="entry name" value="HNHc"/>
    <property type="match status" value="1"/>
</dbReference>
<dbReference type="EMBL" id="CP158357">
    <property type="protein sequence ID" value="XBX77459.1"/>
    <property type="molecule type" value="Genomic_DNA"/>
</dbReference>
<sequence>MTALADATIEQVNALGAVTEMLVEVERTISSMQAVRDGFLAVGSRLAVDVAQQAASRDEAELALRTVAAEFAAALRVSDRTVQRRMTDASFLVERFPRVWRALGAGLISAGHARVICDAGAHLDDPRDRDAYSGEVLGFAETESPNRVARMARRVAERYQSRPIGERHKDARAKRGVWVKDLPDGMAELGMTGPAALVHGAFDRITAMAKTVQKQTVQEQSNPTRADAGGDSRESAFGPAADAARTAGRPTGDTVSKDPRTLGQIRADLTLDMLLTGTPAGHDTAAGLLAAITATVSVTVPVTTLMGAGTTPAELNGRTPIDPDTARRLAGAASGWDRILTHPISGALLAVDRYRPGADLKRHLRARDQRCRFPTCGYPPSDCDIDHHHDAAHGGATTAENLGHLCRRHHTLKHQTPWHVEPLTGGLYAWTSPTGRTYIDTPPPPHTITFTEDDTPPPF</sequence>
<dbReference type="RefSeq" id="WP_350350941.1">
    <property type="nucleotide sequence ID" value="NZ_CP158357.1"/>
</dbReference>
<dbReference type="Pfam" id="PF02720">
    <property type="entry name" value="DUF222"/>
    <property type="match status" value="1"/>
</dbReference>
<evidence type="ECO:0000259" key="2">
    <source>
        <dbReference type="SMART" id="SM00507"/>
    </source>
</evidence>
<accession>A0AAU7VVB1</accession>
<name>A0AAU7VVB1_9MICO</name>
<evidence type="ECO:0000256" key="1">
    <source>
        <dbReference type="SAM" id="MobiDB-lite"/>
    </source>
</evidence>
<dbReference type="InterPro" id="IPR003870">
    <property type="entry name" value="DUF222"/>
</dbReference>
<organism evidence="3">
    <name type="scientific">Microbacterium sp. A8/3-1</name>
    <dbReference type="NCBI Taxonomy" id="3160749"/>
    <lineage>
        <taxon>Bacteria</taxon>
        <taxon>Bacillati</taxon>
        <taxon>Actinomycetota</taxon>
        <taxon>Actinomycetes</taxon>
        <taxon>Micrococcales</taxon>
        <taxon>Microbacteriaceae</taxon>
        <taxon>Microbacterium</taxon>
    </lineage>
</organism>
<feature type="compositionally biased region" description="Polar residues" evidence="1">
    <location>
        <begin position="214"/>
        <end position="224"/>
    </location>
</feature>
<dbReference type="AlphaFoldDB" id="A0AAU7VVB1"/>
<feature type="region of interest" description="Disordered" evidence="1">
    <location>
        <begin position="214"/>
        <end position="261"/>
    </location>
</feature>